<keyword evidence="1" id="KW-0812">Transmembrane</keyword>
<sequence length="134" mass="14214">MIRDAAGGLSPLITFTVGSIAFLLIVGAVVWFAIPGASAKHHFVSPSGRVALDIGETCGEASCERRIIAETVATDGSKWRRGCRVPLTDTHLVLLNAFPLWASDEQTVEIVYADAQGQGGKFPLNIAADCTETE</sequence>
<reference evidence="2 3" key="1">
    <citation type="journal article" date="2015" name="Genome Announc.">
        <title>Genome Assemblies of Three Soil-Associated Devosia species: D. insulae, D. limi, and D. soli.</title>
        <authorList>
            <person name="Hassan Y.I."/>
            <person name="Lepp D."/>
            <person name="Zhou T."/>
        </authorList>
    </citation>
    <scope>NUCLEOTIDE SEQUENCE [LARGE SCALE GENOMIC DNA]</scope>
    <source>
        <strain evidence="2 3">DS-56</strain>
    </source>
</reference>
<comment type="caution">
    <text evidence="2">The sequence shown here is derived from an EMBL/GenBank/DDBJ whole genome shotgun (WGS) entry which is preliminary data.</text>
</comment>
<dbReference type="Proteomes" id="UP000095463">
    <property type="component" value="Unassembled WGS sequence"/>
</dbReference>
<keyword evidence="1" id="KW-0472">Membrane</keyword>
<evidence type="ECO:0000313" key="3">
    <source>
        <dbReference type="Proteomes" id="UP000095463"/>
    </source>
</evidence>
<name>A0A1E5XQX0_9HYPH</name>
<protein>
    <submittedName>
        <fullName evidence="2">Uncharacterized protein</fullName>
    </submittedName>
</protein>
<proteinExistence type="predicted"/>
<evidence type="ECO:0000256" key="1">
    <source>
        <dbReference type="SAM" id="Phobius"/>
    </source>
</evidence>
<dbReference type="AlphaFoldDB" id="A0A1E5XQX0"/>
<organism evidence="2 3">
    <name type="scientific">Devosia insulae DS-56</name>
    <dbReference type="NCBI Taxonomy" id="1116389"/>
    <lineage>
        <taxon>Bacteria</taxon>
        <taxon>Pseudomonadati</taxon>
        <taxon>Pseudomonadota</taxon>
        <taxon>Alphaproteobacteria</taxon>
        <taxon>Hyphomicrobiales</taxon>
        <taxon>Devosiaceae</taxon>
        <taxon>Devosia</taxon>
    </lineage>
</organism>
<dbReference type="RefSeq" id="WP_069909818.1">
    <property type="nucleotide sequence ID" value="NZ_LAJE02000174.1"/>
</dbReference>
<gene>
    <name evidence="2" type="ORF">VW23_018500</name>
</gene>
<accession>A0A1E5XQX0</accession>
<keyword evidence="1" id="KW-1133">Transmembrane helix</keyword>
<dbReference type="EMBL" id="LAJE02000174">
    <property type="protein sequence ID" value="OEO31001.1"/>
    <property type="molecule type" value="Genomic_DNA"/>
</dbReference>
<dbReference type="OrthoDB" id="7948831at2"/>
<evidence type="ECO:0000313" key="2">
    <source>
        <dbReference type="EMBL" id="OEO31001.1"/>
    </source>
</evidence>
<feature type="transmembrane region" description="Helical" evidence="1">
    <location>
        <begin position="12"/>
        <end position="34"/>
    </location>
</feature>
<keyword evidence="3" id="KW-1185">Reference proteome</keyword>